<gene>
    <name evidence="1" type="ORF">QJS35_22860</name>
</gene>
<keyword evidence="2" id="KW-1185">Reference proteome</keyword>
<dbReference type="EMBL" id="JASKHM010000014">
    <property type="protein sequence ID" value="MEQ4485233.1"/>
    <property type="molecule type" value="Genomic_DNA"/>
</dbReference>
<comment type="caution">
    <text evidence="1">The sequence shown here is derived from an EMBL/GenBank/DDBJ whole genome shotgun (WGS) entry which is preliminary data.</text>
</comment>
<reference evidence="1 2" key="1">
    <citation type="journal article" date="2023" name="Genome Announc.">
        <title>Pan-Genome Analyses of the Genus Cohnella and Proposal of the Novel Species Cohnella silvisoli sp. nov., Isolated from Forest Soil.</title>
        <authorList>
            <person name="Wang C."/>
            <person name="Mao L."/>
            <person name="Bao G."/>
            <person name="Zhu H."/>
        </authorList>
    </citation>
    <scope>NUCLEOTIDE SEQUENCE [LARGE SCALE GENOMIC DNA]</scope>
    <source>
        <strain evidence="1 2">NL03-T5-1</strain>
    </source>
</reference>
<sequence length="488" mass="53715">MSKVTEVKRKANVGERIRIVNADVTFGDYANGAEMVVSGLSGDSGVYVEPYCEDPAALSYINHNEYVVLVTEEVAPMNENITVLSDESIGGVLREYREVKRKARMGERVRIVGWGAENHVYKYEYKNGDVATVMETGVSGYARIPSKNAVGFASLSESEYTVLEPVEATAPLVQPTLDLAKQVAGLTDAVAKLTLQLRVAREDIVLIEEGVSADIRKLEREVTELKRTISPVNDAVDKPAALTRDQIVERAKADVAELARTHRDVYGKHPHFWPKVDGVRTDWSSMQRVEFIVNREKRTVVALIHFLPQCGGEIYARGFAKCAPDDCFNVHVGKAIALRRALGLEVPDIYGKAPQPTEARVGDIVKSTGGGSFTVVKSRVPDSDKLCVSYVNSGIFSGFVIDDSREDAPLIRREPRVGDAVRIIDASATNIGHSHYLSEDREYYVVEVNHVGRLKTPYSIAKSASDSYGIWCARDAFTFGKETEVNAA</sequence>
<accession>A0ABV1KYV3</accession>
<evidence type="ECO:0000313" key="1">
    <source>
        <dbReference type="EMBL" id="MEQ4485233.1"/>
    </source>
</evidence>
<evidence type="ECO:0008006" key="3">
    <source>
        <dbReference type="Google" id="ProtNLM"/>
    </source>
</evidence>
<name>A0ABV1KYV3_9BACL</name>
<organism evidence="1 2">
    <name type="scientific">Cohnella silvisoli</name>
    <dbReference type="NCBI Taxonomy" id="2873699"/>
    <lineage>
        <taxon>Bacteria</taxon>
        <taxon>Bacillati</taxon>
        <taxon>Bacillota</taxon>
        <taxon>Bacilli</taxon>
        <taxon>Bacillales</taxon>
        <taxon>Paenibacillaceae</taxon>
        <taxon>Cohnella</taxon>
    </lineage>
</organism>
<dbReference type="RefSeq" id="WP_232187334.1">
    <property type="nucleotide sequence ID" value="NZ_JAIOAP010000012.1"/>
</dbReference>
<proteinExistence type="predicted"/>
<dbReference type="Proteomes" id="UP001493487">
    <property type="component" value="Unassembled WGS sequence"/>
</dbReference>
<protein>
    <recommendedName>
        <fullName evidence="3">DUF2479 domain-containing protein</fullName>
    </recommendedName>
</protein>
<evidence type="ECO:0000313" key="2">
    <source>
        <dbReference type="Proteomes" id="UP001493487"/>
    </source>
</evidence>